<proteinExistence type="predicted"/>
<keyword evidence="2" id="KW-1185">Reference proteome</keyword>
<reference evidence="1" key="2">
    <citation type="submission" date="2022-01" db="EMBL/GenBank/DDBJ databases">
        <authorList>
            <person name="Yamashiro T."/>
            <person name="Shiraishi A."/>
            <person name="Satake H."/>
            <person name="Nakayama K."/>
        </authorList>
    </citation>
    <scope>NUCLEOTIDE SEQUENCE</scope>
</reference>
<protein>
    <submittedName>
        <fullName evidence="1">Uncharacterized protein</fullName>
    </submittedName>
</protein>
<name>A0ABQ5DID3_9ASTR</name>
<dbReference type="Proteomes" id="UP001151760">
    <property type="component" value="Unassembled WGS sequence"/>
</dbReference>
<evidence type="ECO:0000313" key="1">
    <source>
        <dbReference type="EMBL" id="GJT38990.1"/>
    </source>
</evidence>
<dbReference type="EMBL" id="BQNB010015350">
    <property type="protein sequence ID" value="GJT38990.1"/>
    <property type="molecule type" value="Genomic_DNA"/>
</dbReference>
<accession>A0ABQ5DID3</accession>
<evidence type="ECO:0000313" key="2">
    <source>
        <dbReference type="Proteomes" id="UP001151760"/>
    </source>
</evidence>
<sequence length="166" mass="19180">MHLINNNISDYLDFPSMTKFFEERHNIFISGKFIKVLTMNSRADLKGVSEDFQIEVEFLLLVHSEPVGIFILVDRIPELGHVKFRNICSGEKCGIERSESKSIHDNLKCRLCLFLSRIDSSIAFSNIKPFLLGNKFKIKFSLLSSDGRHDSAKISHIQFIYKQIFH</sequence>
<comment type="caution">
    <text evidence="1">The sequence shown here is derived from an EMBL/GenBank/DDBJ whole genome shotgun (WGS) entry which is preliminary data.</text>
</comment>
<gene>
    <name evidence="1" type="ORF">Tco_0938855</name>
</gene>
<organism evidence="1 2">
    <name type="scientific">Tanacetum coccineum</name>
    <dbReference type="NCBI Taxonomy" id="301880"/>
    <lineage>
        <taxon>Eukaryota</taxon>
        <taxon>Viridiplantae</taxon>
        <taxon>Streptophyta</taxon>
        <taxon>Embryophyta</taxon>
        <taxon>Tracheophyta</taxon>
        <taxon>Spermatophyta</taxon>
        <taxon>Magnoliopsida</taxon>
        <taxon>eudicotyledons</taxon>
        <taxon>Gunneridae</taxon>
        <taxon>Pentapetalae</taxon>
        <taxon>asterids</taxon>
        <taxon>campanulids</taxon>
        <taxon>Asterales</taxon>
        <taxon>Asteraceae</taxon>
        <taxon>Asteroideae</taxon>
        <taxon>Anthemideae</taxon>
        <taxon>Anthemidinae</taxon>
        <taxon>Tanacetum</taxon>
    </lineage>
</organism>
<reference evidence="1" key="1">
    <citation type="journal article" date="2022" name="Int. J. Mol. Sci.">
        <title>Draft Genome of Tanacetum Coccineum: Genomic Comparison of Closely Related Tanacetum-Family Plants.</title>
        <authorList>
            <person name="Yamashiro T."/>
            <person name="Shiraishi A."/>
            <person name="Nakayama K."/>
            <person name="Satake H."/>
        </authorList>
    </citation>
    <scope>NUCLEOTIDE SEQUENCE</scope>
</reference>